<accession>A0A1H7XXM6</accession>
<keyword evidence="1" id="KW-0472">Membrane</keyword>
<dbReference type="AlphaFoldDB" id="A0A1H7XXM6"/>
<proteinExistence type="predicted"/>
<sequence>MPSTQTLLYIVITIGAIALIYMTIKDLIKPKKDEPAAAPNPGASAAVLPLQLQAYERLVLLVERINPQSLISRLYMQEMTVVDMQIALIQTIKAEFDHNISQQIYVSPAAWETVKTLKEQTITLINQISAQLPADAPAKELNRPILEAFLQAGESPSELASQILNGEAKKIMR</sequence>
<dbReference type="RefSeq" id="WP_202909281.1">
    <property type="nucleotide sequence ID" value="NZ_FOBB01000004.1"/>
</dbReference>
<feature type="transmembrane region" description="Helical" evidence="1">
    <location>
        <begin position="6"/>
        <end position="24"/>
    </location>
</feature>
<dbReference type="Pfam" id="PF25589">
    <property type="entry name" value="DUF7935"/>
    <property type="match status" value="1"/>
</dbReference>
<keyword evidence="3" id="KW-1185">Reference proteome</keyword>
<evidence type="ECO:0000313" key="2">
    <source>
        <dbReference type="EMBL" id="SEM37709.1"/>
    </source>
</evidence>
<organism evidence="2 3">
    <name type="scientific">Chitinophaga rupis</name>
    <dbReference type="NCBI Taxonomy" id="573321"/>
    <lineage>
        <taxon>Bacteria</taxon>
        <taxon>Pseudomonadati</taxon>
        <taxon>Bacteroidota</taxon>
        <taxon>Chitinophagia</taxon>
        <taxon>Chitinophagales</taxon>
        <taxon>Chitinophagaceae</taxon>
        <taxon>Chitinophaga</taxon>
    </lineage>
</organism>
<evidence type="ECO:0000313" key="3">
    <source>
        <dbReference type="Proteomes" id="UP000198984"/>
    </source>
</evidence>
<keyword evidence="1" id="KW-1133">Transmembrane helix</keyword>
<dbReference type="STRING" id="573321.SAMN04488505_104209"/>
<dbReference type="InterPro" id="IPR057695">
    <property type="entry name" value="DUF7935"/>
</dbReference>
<name>A0A1H7XXM6_9BACT</name>
<reference evidence="2 3" key="1">
    <citation type="submission" date="2016-10" db="EMBL/GenBank/DDBJ databases">
        <authorList>
            <person name="de Groot N.N."/>
        </authorList>
    </citation>
    <scope>NUCLEOTIDE SEQUENCE [LARGE SCALE GENOMIC DNA]</scope>
    <source>
        <strain evidence="2 3">DSM 21039</strain>
    </source>
</reference>
<dbReference type="EMBL" id="FOBB01000004">
    <property type="protein sequence ID" value="SEM37709.1"/>
    <property type="molecule type" value="Genomic_DNA"/>
</dbReference>
<dbReference type="Proteomes" id="UP000198984">
    <property type="component" value="Unassembled WGS sequence"/>
</dbReference>
<protein>
    <submittedName>
        <fullName evidence="2">Uncharacterized protein</fullName>
    </submittedName>
</protein>
<gene>
    <name evidence="2" type="ORF">SAMN04488505_104209</name>
</gene>
<evidence type="ECO:0000256" key="1">
    <source>
        <dbReference type="SAM" id="Phobius"/>
    </source>
</evidence>
<keyword evidence="1" id="KW-0812">Transmembrane</keyword>